<gene>
    <name evidence="10" type="ordered locus">AALP_Aa1g223000</name>
</gene>
<dbReference type="AlphaFoldDB" id="A0A087HPW1"/>
<dbReference type="Pfam" id="PF00501">
    <property type="entry name" value="AMP-binding"/>
    <property type="match status" value="1"/>
</dbReference>
<dbReference type="CDD" id="cd05904">
    <property type="entry name" value="4CL"/>
    <property type="match status" value="1"/>
</dbReference>
<keyword evidence="6" id="KW-0460">Magnesium</keyword>
<dbReference type="InterPro" id="IPR025110">
    <property type="entry name" value="AMP-bd_C"/>
</dbReference>
<dbReference type="OrthoDB" id="10253869at2759"/>
<dbReference type="GO" id="GO:0005524">
    <property type="term" value="F:ATP binding"/>
    <property type="evidence" value="ECO:0007669"/>
    <property type="project" value="UniProtKB-KW"/>
</dbReference>
<keyword evidence="7" id="KW-1133">Transmembrane helix</keyword>
<reference evidence="11" key="1">
    <citation type="journal article" date="2015" name="Nat. Plants">
        <title>Genome expansion of Arabis alpina linked with retrotransposition and reduced symmetric DNA methylation.</title>
        <authorList>
            <person name="Willing E.M."/>
            <person name="Rawat V."/>
            <person name="Mandakova T."/>
            <person name="Maumus F."/>
            <person name="James G.V."/>
            <person name="Nordstroem K.J."/>
            <person name="Becker C."/>
            <person name="Warthmann N."/>
            <person name="Chica C."/>
            <person name="Szarzynska B."/>
            <person name="Zytnicki M."/>
            <person name="Albani M.C."/>
            <person name="Kiefer C."/>
            <person name="Bergonzi S."/>
            <person name="Castaings L."/>
            <person name="Mateos J.L."/>
            <person name="Berns M.C."/>
            <person name="Bujdoso N."/>
            <person name="Piofczyk T."/>
            <person name="de Lorenzo L."/>
            <person name="Barrero-Sicilia C."/>
            <person name="Mateos I."/>
            <person name="Piednoel M."/>
            <person name="Hagmann J."/>
            <person name="Chen-Min-Tao R."/>
            <person name="Iglesias-Fernandez R."/>
            <person name="Schuster S.C."/>
            <person name="Alonso-Blanco C."/>
            <person name="Roudier F."/>
            <person name="Carbonero P."/>
            <person name="Paz-Ares J."/>
            <person name="Davis S.J."/>
            <person name="Pecinka A."/>
            <person name="Quesneville H."/>
            <person name="Colot V."/>
            <person name="Lysak M.A."/>
            <person name="Weigel D."/>
            <person name="Coupland G."/>
            <person name="Schneeberger K."/>
        </authorList>
    </citation>
    <scope>NUCLEOTIDE SEQUENCE [LARGE SCALE GENOMIC DNA]</scope>
    <source>
        <strain evidence="11">cv. Pajares</strain>
    </source>
</reference>
<dbReference type="Gene3D" id="3.30.300.30">
    <property type="match status" value="1"/>
</dbReference>
<dbReference type="InterPro" id="IPR045851">
    <property type="entry name" value="AMP-bd_C_sf"/>
</dbReference>
<protein>
    <recommendedName>
        <fullName evidence="12">4-coumarate--CoA ligase</fullName>
    </recommendedName>
</protein>
<evidence type="ECO:0000256" key="2">
    <source>
        <dbReference type="ARBA" id="ARBA00006432"/>
    </source>
</evidence>
<dbReference type="Gene3D" id="3.40.50.12780">
    <property type="entry name" value="N-terminal domain of ligase-like"/>
    <property type="match status" value="1"/>
</dbReference>
<keyword evidence="5" id="KW-0067">ATP-binding</keyword>
<dbReference type="Proteomes" id="UP000029120">
    <property type="component" value="Chromosome 1"/>
</dbReference>
<dbReference type="FunFam" id="3.40.50.12780:FF:000003">
    <property type="entry name" value="Long-chain-fatty-acid--CoA ligase FadD"/>
    <property type="match status" value="1"/>
</dbReference>
<feature type="domain" description="AMP-binding enzyme C-terminal" evidence="9">
    <location>
        <begin position="451"/>
        <end position="526"/>
    </location>
</feature>
<dbReference type="PANTHER" id="PTHR24096">
    <property type="entry name" value="LONG-CHAIN-FATTY-ACID--COA LIGASE"/>
    <property type="match status" value="1"/>
</dbReference>
<dbReference type="InterPro" id="IPR020845">
    <property type="entry name" value="AMP-binding_CS"/>
</dbReference>
<evidence type="ECO:0000256" key="5">
    <source>
        <dbReference type="ARBA" id="ARBA00022840"/>
    </source>
</evidence>
<evidence type="ECO:0008006" key="12">
    <source>
        <dbReference type="Google" id="ProtNLM"/>
    </source>
</evidence>
<evidence type="ECO:0000259" key="9">
    <source>
        <dbReference type="Pfam" id="PF13193"/>
    </source>
</evidence>
<dbReference type="OMA" id="IIHEYYG"/>
<keyword evidence="3" id="KW-0436">Ligase</keyword>
<keyword evidence="7" id="KW-0472">Membrane</keyword>
<dbReference type="PANTHER" id="PTHR24096:SF339">
    <property type="entry name" value="4-COUMARATE--COA LIGASE-LIKE 3-RELATED"/>
    <property type="match status" value="1"/>
</dbReference>
<dbReference type="GO" id="GO:0005777">
    <property type="term" value="C:peroxisome"/>
    <property type="evidence" value="ECO:0007669"/>
    <property type="project" value="TreeGrafter"/>
</dbReference>
<accession>A0A087HPW1</accession>
<comment type="cofactor">
    <cofactor evidence="1">
        <name>Mg(2+)</name>
        <dbReference type="ChEBI" id="CHEBI:18420"/>
    </cofactor>
</comment>
<dbReference type="EMBL" id="CM002869">
    <property type="protein sequence ID" value="KFK44163.1"/>
    <property type="molecule type" value="Genomic_DNA"/>
</dbReference>
<dbReference type="FunFam" id="3.30.300.30:FF:000007">
    <property type="entry name" value="4-coumarate--CoA ligase 2"/>
    <property type="match status" value="1"/>
</dbReference>
<dbReference type="GO" id="GO:0016405">
    <property type="term" value="F:CoA-ligase activity"/>
    <property type="evidence" value="ECO:0007669"/>
    <property type="project" value="TreeGrafter"/>
</dbReference>
<keyword evidence="7" id="KW-0812">Transmembrane</keyword>
<keyword evidence="11" id="KW-1185">Reference proteome</keyword>
<evidence type="ECO:0000313" key="10">
    <source>
        <dbReference type="EMBL" id="KFK44163.1"/>
    </source>
</evidence>
<name>A0A087HPW1_ARAAL</name>
<feature type="transmembrane region" description="Helical" evidence="7">
    <location>
        <begin position="240"/>
        <end position="259"/>
    </location>
</feature>
<feature type="domain" description="AMP-dependent synthetase/ligase" evidence="8">
    <location>
        <begin position="42"/>
        <end position="400"/>
    </location>
</feature>
<proteinExistence type="inferred from homology"/>
<dbReference type="PROSITE" id="PS00455">
    <property type="entry name" value="AMP_BINDING"/>
    <property type="match status" value="1"/>
</dbReference>
<dbReference type="Pfam" id="PF13193">
    <property type="entry name" value="AMP-binding_C"/>
    <property type="match status" value="1"/>
</dbReference>
<evidence type="ECO:0000256" key="7">
    <source>
        <dbReference type="SAM" id="Phobius"/>
    </source>
</evidence>
<keyword evidence="4" id="KW-0547">Nucleotide-binding</keyword>
<dbReference type="Gramene" id="KFK44163">
    <property type="protein sequence ID" value="KFK44163"/>
    <property type="gene ID" value="AALP_AA1G223000"/>
</dbReference>
<dbReference type="eggNOG" id="KOG1176">
    <property type="taxonomic scope" value="Eukaryota"/>
</dbReference>
<evidence type="ECO:0000256" key="6">
    <source>
        <dbReference type="ARBA" id="ARBA00022842"/>
    </source>
</evidence>
<evidence type="ECO:0000256" key="4">
    <source>
        <dbReference type="ARBA" id="ARBA00022741"/>
    </source>
</evidence>
<dbReference type="SUPFAM" id="SSF56801">
    <property type="entry name" value="Acetyl-CoA synthetase-like"/>
    <property type="match status" value="1"/>
</dbReference>
<dbReference type="InterPro" id="IPR042099">
    <property type="entry name" value="ANL_N_sf"/>
</dbReference>
<comment type="similarity">
    <text evidence="2">Belongs to the ATP-dependent AMP-binding enzyme family.</text>
</comment>
<evidence type="ECO:0000313" key="11">
    <source>
        <dbReference type="Proteomes" id="UP000029120"/>
    </source>
</evidence>
<evidence type="ECO:0000256" key="1">
    <source>
        <dbReference type="ARBA" id="ARBA00001946"/>
    </source>
</evidence>
<organism evidence="10 11">
    <name type="scientific">Arabis alpina</name>
    <name type="common">Alpine rock-cress</name>
    <dbReference type="NCBI Taxonomy" id="50452"/>
    <lineage>
        <taxon>Eukaryota</taxon>
        <taxon>Viridiplantae</taxon>
        <taxon>Streptophyta</taxon>
        <taxon>Embryophyta</taxon>
        <taxon>Tracheophyta</taxon>
        <taxon>Spermatophyta</taxon>
        <taxon>Magnoliopsida</taxon>
        <taxon>eudicotyledons</taxon>
        <taxon>Gunneridae</taxon>
        <taxon>Pentapetalae</taxon>
        <taxon>rosids</taxon>
        <taxon>malvids</taxon>
        <taxon>Brassicales</taxon>
        <taxon>Brassicaceae</taxon>
        <taxon>Arabideae</taxon>
        <taxon>Arabis</taxon>
    </lineage>
</organism>
<sequence>MDIDVRSGFCKENSTFYSKRKPLTLPPNPSLDATTYISSQPHRGTTAFIDAATGQRISFSDLWKAVDRVSDCLYNEIRLRRGDVILLLSPNSISVPIICLAVVSLGAVVTTANPLNTTGEISKQIGDSNPKLAFTTVQLANKLPGSISVVLTDELEEPTRGVNVVGILSEMMKKEPSGERVRDRVGQDDTAMMLYSSGTTGPSKGVIISHGNVIAHVAKFVAQWKGDEIFLCTVPMFHTFGLLSYAVAAVALGSTVVILRRFGLNDMMEAIEEYRATSLALAPPVVVAMINDSDRIKAKYDLSSLRTVRCGGAPLSKEVTEGFLEKYPTVAILQGYALTESNGAGATMDTVEESRRYGSAGLLSSGLEARIVDRDTSRAKGVNQTGELWLKGPSISKGYFKNEEATNETINVEGWLKTGDLCYIDEDGFLFVVDRLKELIKYKGYQVPPAELEALLITHPDIFDAAVIPFPDKEAGQYPMAYVARKPESNLSEKQVIDFISKQVAPYKKIRKVVFINSIPKNASGKTLRKDLIKLATSKL</sequence>
<dbReference type="InterPro" id="IPR000873">
    <property type="entry name" value="AMP-dep_synth/lig_dom"/>
</dbReference>
<evidence type="ECO:0000256" key="3">
    <source>
        <dbReference type="ARBA" id="ARBA00022598"/>
    </source>
</evidence>
<evidence type="ECO:0000259" key="8">
    <source>
        <dbReference type="Pfam" id="PF00501"/>
    </source>
</evidence>